<organism evidence="2">
    <name type="scientific">Arundo donax</name>
    <name type="common">Giant reed</name>
    <name type="synonym">Donax arundinaceus</name>
    <dbReference type="NCBI Taxonomy" id="35708"/>
    <lineage>
        <taxon>Eukaryota</taxon>
        <taxon>Viridiplantae</taxon>
        <taxon>Streptophyta</taxon>
        <taxon>Embryophyta</taxon>
        <taxon>Tracheophyta</taxon>
        <taxon>Spermatophyta</taxon>
        <taxon>Magnoliopsida</taxon>
        <taxon>Liliopsida</taxon>
        <taxon>Poales</taxon>
        <taxon>Poaceae</taxon>
        <taxon>PACMAD clade</taxon>
        <taxon>Arundinoideae</taxon>
        <taxon>Arundineae</taxon>
        <taxon>Arundo</taxon>
    </lineage>
</organism>
<protein>
    <submittedName>
        <fullName evidence="2">Uncharacterized protein</fullName>
    </submittedName>
</protein>
<sequence>MASQLHVLPPTVACGGATPRRAHRRWRRVGIGRPAARGNCAGHGRPHSSAIVDGGAAPDLCGAPRQAPASSLQRR</sequence>
<name>A0A0A9B4B5_ARUDO</name>
<reference evidence="2" key="1">
    <citation type="submission" date="2014-09" db="EMBL/GenBank/DDBJ databases">
        <authorList>
            <person name="Magalhaes I.L.F."/>
            <person name="Oliveira U."/>
            <person name="Santos F.R."/>
            <person name="Vidigal T.H.D.A."/>
            <person name="Brescovit A.D."/>
            <person name="Santos A.J."/>
        </authorList>
    </citation>
    <scope>NUCLEOTIDE SEQUENCE</scope>
    <source>
        <tissue evidence="2">Shoot tissue taken approximately 20 cm above the soil surface</tissue>
    </source>
</reference>
<dbReference type="EMBL" id="GBRH01239041">
    <property type="protein sequence ID" value="JAD58854.1"/>
    <property type="molecule type" value="Transcribed_RNA"/>
</dbReference>
<evidence type="ECO:0000313" key="2">
    <source>
        <dbReference type="EMBL" id="JAD58854.1"/>
    </source>
</evidence>
<feature type="region of interest" description="Disordered" evidence="1">
    <location>
        <begin position="1"/>
        <end position="24"/>
    </location>
</feature>
<feature type="region of interest" description="Disordered" evidence="1">
    <location>
        <begin position="56"/>
        <end position="75"/>
    </location>
</feature>
<accession>A0A0A9B4B5</accession>
<evidence type="ECO:0000256" key="1">
    <source>
        <dbReference type="SAM" id="MobiDB-lite"/>
    </source>
</evidence>
<dbReference type="AlphaFoldDB" id="A0A0A9B4B5"/>
<proteinExistence type="predicted"/>
<reference evidence="2" key="2">
    <citation type="journal article" date="2015" name="Data Brief">
        <title>Shoot transcriptome of the giant reed, Arundo donax.</title>
        <authorList>
            <person name="Barrero R.A."/>
            <person name="Guerrero F.D."/>
            <person name="Moolhuijzen P."/>
            <person name="Goolsby J.A."/>
            <person name="Tidwell J."/>
            <person name="Bellgard S.E."/>
            <person name="Bellgard M.I."/>
        </authorList>
    </citation>
    <scope>NUCLEOTIDE SEQUENCE</scope>
    <source>
        <tissue evidence="2">Shoot tissue taken approximately 20 cm above the soil surface</tissue>
    </source>
</reference>